<accession>A0A099I9N5</accession>
<dbReference type="PANTHER" id="PTHR43479:SF11">
    <property type="entry name" value="ACREF_ENVCD OPERON REPRESSOR-RELATED"/>
    <property type="match status" value="1"/>
</dbReference>
<dbReference type="InterPro" id="IPR036271">
    <property type="entry name" value="Tet_transcr_reg_TetR-rel_C_sf"/>
</dbReference>
<reference evidence="4 7" key="1">
    <citation type="submission" date="2014-08" db="EMBL/GenBank/DDBJ databases">
        <title>Clostridium innocuum, an unnegligible vancomycin-resistant pathogen causing extra-intestinal infections.</title>
        <authorList>
            <person name="Feng Y."/>
            <person name="Chiu C.-H."/>
        </authorList>
    </citation>
    <scope>NUCLEOTIDE SEQUENCE [LARGE SCALE GENOMIC DNA]</scope>
    <source>
        <strain evidence="4 7">AN88</strain>
    </source>
</reference>
<dbReference type="GO" id="GO:0003677">
    <property type="term" value="F:DNA binding"/>
    <property type="evidence" value="ECO:0007669"/>
    <property type="project" value="UniProtKB-UniRule"/>
</dbReference>
<dbReference type="AlphaFoldDB" id="A0A099I9N5"/>
<feature type="domain" description="HTH tetR-type" evidence="3">
    <location>
        <begin position="8"/>
        <end position="68"/>
    </location>
</feature>
<dbReference type="EMBL" id="WWTN01000003">
    <property type="protein sequence ID" value="MZH54746.1"/>
    <property type="molecule type" value="Genomic_DNA"/>
</dbReference>
<reference evidence="5" key="3">
    <citation type="journal article" date="2022" name="Clin. Infect. Dis.">
        <title>Association between Clostridium innocuum and antibiotic-associated diarrhea in adults and children: A cross-sectional study and comparative genomics analysis.</title>
        <authorList>
            <person name="Cherny K.E."/>
            <person name="Muscat E.B."/>
            <person name="Balaji A."/>
            <person name="Mukherjee J."/>
            <person name="Ozer E.A."/>
            <person name="Angarone M.P."/>
            <person name="Hauser A.R."/>
            <person name="Sichel J.S."/>
            <person name="Amponsah E."/>
            <person name="Kociolek L.K."/>
        </authorList>
    </citation>
    <scope>NUCLEOTIDE SEQUENCE</scope>
    <source>
        <strain evidence="5">NU1-AC-029v</strain>
    </source>
</reference>
<dbReference type="InterPro" id="IPR009057">
    <property type="entry name" value="Homeodomain-like_sf"/>
</dbReference>
<evidence type="ECO:0000256" key="2">
    <source>
        <dbReference type="PROSITE-ProRule" id="PRU00335"/>
    </source>
</evidence>
<dbReference type="SUPFAM" id="SSF46689">
    <property type="entry name" value="Homeodomain-like"/>
    <property type="match status" value="1"/>
</dbReference>
<evidence type="ECO:0000259" key="3">
    <source>
        <dbReference type="PROSITE" id="PS50977"/>
    </source>
</evidence>
<dbReference type="InterPro" id="IPR001647">
    <property type="entry name" value="HTH_TetR"/>
</dbReference>
<protein>
    <submittedName>
        <fullName evidence="4">TetR family transcriptional regulator</fullName>
    </submittedName>
    <submittedName>
        <fullName evidence="5">TetR/AcrR family transcriptional regulator</fullName>
    </submittedName>
</protein>
<reference evidence="6" key="2">
    <citation type="journal article" date="2019" name="Nat. Med.">
        <title>A library of human gut bacterial isolates paired with longitudinal multiomics data enables mechanistic microbiome research.</title>
        <authorList>
            <person name="Poyet M."/>
            <person name="Groussin M."/>
            <person name="Gibbons S.M."/>
            <person name="Avila-Pacheco J."/>
            <person name="Jiang X."/>
            <person name="Kearney S.M."/>
            <person name="Perrotta A.R."/>
            <person name="Berdy B."/>
            <person name="Zhao S."/>
            <person name="Lieberman T.D."/>
            <person name="Swanson P.K."/>
            <person name="Smith M."/>
            <person name="Roesemann S."/>
            <person name="Alexander J.E."/>
            <person name="Rich S.A."/>
            <person name="Livny J."/>
            <person name="Vlamakis H."/>
            <person name="Clish C."/>
            <person name="Bullock K."/>
            <person name="Deik A."/>
            <person name="Scott J."/>
            <person name="Pierce K.A."/>
            <person name="Xavier R.J."/>
            <person name="Alm E.J."/>
        </authorList>
    </citation>
    <scope>NUCLEOTIDE SEQUENCE</scope>
    <source>
        <strain evidence="6">BIOML-A12</strain>
    </source>
</reference>
<dbReference type="Pfam" id="PF00440">
    <property type="entry name" value="TetR_N"/>
    <property type="match status" value="1"/>
</dbReference>
<name>A0A099I9N5_CLOIN</name>
<evidence type="ECO:0000313" key="7">
    <source>
        <dbReference type="Proteomes" id="UP000030008"/>
    </source>
</evidence>
<feature type="DNA-binding region" description="H-T-H motif" evidence="2">
    <location>
        <begin position="31"/>
        <end position="50"/>
    </location>
</feature>
<comment type="caution">
    <text evidence="4">The sequence shown here is derived from an EMBL/GenBank/DDBJ whole genome shotgun (WGS) entry which is preliminary data.</text>
</comment>
<evidence type="ECO:0000313" key="4">
    <source>
        <dbReference type="EMBL" id="KGJ53623.1"/>
    </source>
</evidence>
<dbReference type="Proteomes" id="UP001203972">
    <property type="component" value="Unassembled WGS sequence"/>
</dbReference>
<dbReference type="PRINTS" id="PR00455">
    <property type="entry name" value="HTHTETR"/>
</dbReference>
<dbReference type="Proteomes" id="UP000030008">
    <property type="component" value="Unassembled WGS sequence"/>
</dbReference>
<proteinExistence type="predicted"/>
<evidence type="ECO:0000313" key="6">
    <source>
        <dbReference type="EMBL" id="MZH54746.1"/>
    </source>
</evidence>
<gene>
    <name evidence="4" type="ORF">CIAN88_08120</name>
    <name evidence="6" type="ORF">GT664_02985</name>
    <name evidence="5" type="ORF">MKC95_20790</name>
</gene>
<dbReference type="InterPro" id="IPR050624">
    <property type="entry name" value="HTH-type_Tx_Regulator"/>
</dbReference>
<dbReference type="RefSeq" id="WP_008817370.1">
    <property type="nucleotide sequence ID" value="NZ_AP025565.1"/>
</dbReference>
<dbReference type="PROSITE" id="PS50977">
    <property type="entry name" value="HTH_TETR_2"/>
    <property type="match status" value="1"/>
</dbReference>
<dbReference type="Gene3D" id="1.10.357.10">
    <property type="entry name" value="Tetracycline Repressor, domain 2"/>
    <property type="match status" value="1"/>
</dbReference>
<dbReference type="PANTHER" id="PTHR43479">
    <property type="entry name" value="ACREF/ENVCD OPERON REPRESSOR-RELATED"/>
    <property type="match status" value="1"/>
</dbReference>
<evidence type="ECO:0000256" key="1">
    <source>
        <dbReference type="ARBA" id="ARBA00023125"/>
    </source>
</evidence>
<organism evidence="4 7">
    <name type="scientific">Clostridium innocuum</name>
    <dbReference type="NCBI Taxonomy" id="1522"/>
    <lineage>
        <taxon>Bacteria</taxon>
        <taxon>Bacillati</taxon>
        <taxon>Bacillota</taxon>
        <taxon>Clostridia</taxon>
        <taxon>Eubacteriales</taxon>
        <taxon>Clostridiaceae</taxon>
        <taxon>Clostridium</taxon>
    </lineage>
</organism>
<dbReference type="EMBL" id="JQIF01000036">
    <property type="protein sequence ID" value="KGJ53623.1"/>
    <property type="molecule type" value="Genomic_DNA"/>
</dbReference>
<dbReference type="SUPFAM" id="SSF48498">
    <property type="entry name" value="Tetracyclin repressor-like, C-terminal domain"/>
    <property type="match status" value="1"/>
</dbReference>
<evidence type="ECO:0000313" key="5">
    <source>
        <dbReference type="EMBL" id="MCR0235208.1"/>
    </source>
</evidence>
<sequence length="218" mass="24938">MARNKYPQRTVEKILEVSLALFNEKGYEKTTIQDIVNALGMSKGAIYHHFKSKDEIIEALSERCYHGDAQMELLRNASDKTGIEKLRAIIYRQIQNEEKKQIDTISINLWKNPKIFMSGMAENLSVNSQIVERILKEGMEDGSIRSQDPLCAAQVLMLLLNYWICSPIVLKELDAIPAKVAYFRTLCDSMGIPVIDEPLEQELTSYFRILAQSMHELP</sequence>
<dbReference type="Proteomes" id="UP000604383">
    <property type="component" value="Unassembled WGS sequence"/>
</dbReference>
<dbReference type="EMBL" id="JAKTMA010000054">
    <property type="protein sequence ID" value="MCR0235208.1"/>
    <property type="molecule type" value="Genomic_DNA"/>
</dbReference>
<keyword evidence="1 2" id="KW-0238">DNA-binding</keyword>